<dbReference type="STRING" id="572479.Hprae_0705"/>
<comment type="similarity">
    <text evidence="2 10">Belongs to the RNase H family.</text>
</comment>
<dbReference type="SUPFAM" id="SSF53098">
    <property type="entry name" value="Ribonuclease H-like"/>
    <property type="match status" value="1"/>
</dbReference>
<dbReference type="InterPro" id="IPR003779">
    <property type="entry name" value="CMD-like"/>
</dbReference>
<gene>
    <name evidence="10" type="primary">rnhA</name>
    <name evidence="13" type="ordered locus">Hprae_0705</name>
</gene>
<dbReference type="Pfam" id="PF00075">
    <property type="entry name" value="RNase_H"/>
    <property type="match status" value="1"/>
</dbReference>
<dbReference type="Gene3D" id="1.20.1290.10">
    <property type="entry name" value="AhpD-like"/>
    <property type="match status" value="1"/>
</dbReference>
<feature type="binding site" evidence="10">
    <location>
        <position position="143"/>
    </location>
    <ligand>
        <name>Mg(2+)</name>
        <dbReference type="ChEBI" id="CHEBI:18420"/>
        <label>2</label>
    </ligand>
</feature>
<evidence type="ECO:0000313" key="14">
    <source>
        <dbReference type="Proteomes" id="UP000006866"/>
    </source>
</evidence>
<evidence type="ECO:0000256" key="2">
    <source>
        <dbReference type="ARBA" id="ARBA00005300"/>
    </source>
</evidence>
<feature type="binding site" evidence="10">
    <location>
        <position position="205"/>
    </location>
    <ligand>
        <name>Mg(2+)</name>
        <dbReference type="ChEBI" id="CHEBI:18420"/>
        <label>1</label>
    </ligand>
</feature>
<feature type="binding site" evidence="10">
    <location>
        <position position="269"/>
    </location>
    <ligand>
        <name>Mg(2+)</name>
        <dbReference type="ChEBI" id="CHEBI:18420"/>
        <label>2</label>
    </ligand>
</feature>
<feature type="binding site" evidence="10">
    <location>
        <position position="183"/>
    </location>
    <ligand>
        <name>Mg(2+)</name>
        <dbReference type="ChEBI" id="CHEBI:18420"/>
        <label>1</label>
    </ligand>
</feature>
<dbReference type="GO" id="GO:0003676">
    <property type="term" value="F:nucleic acid binding"/>
    <property type="evidence" value="ECO:0007669"/>
    <property type="project" value="InterPro"/>
</dbReference>
<dbReference type="SUPFAM" id="SSF69118">
    <property type="entry name" value="AhpD-like"/>
    <property type="match status" value="1"/>
</dbReference>
<feature type="compositionally biased region" description="Basic and acidic residues" evidence="11">
    <location>
        <begin position="264"/>
        <end position="279"/>
    </location>
</feature>
<evidence type="ECO:0000256" key="10">
    <source>
        <dbReference type="HAMAP-Rule" id="MF_00042"/>
    </source>
</evidence>
<dbReference type="KEGG" id="hpk:Hprae_0705"/>
<dbReference type="GO" id="GO:0004523">
    <property type="term" value="F:RNA-DNA hybrid ribonuclease activity"/>
    <property type="evidence" value="ECO:0007669"/>
    <property type="project" value="UniProtKB-UniRule"/>
</dbReference>
<keyword evidence="5 10" id="KW-0540">Nuclease</keyword>
<dbReference type="PATRIC" id="fig|572479.3.peg.712"/>
<dbReference type="EC" id="3.1.26.4" evidence="4 10"/>
<comment type="catalytic activity">
    <reaction evidence="1 10">
        <text>Endonucleolytic cleavage to 5'-phosphomonoester.</text>
        <dbReference type="EC" id="3.1.26.4"/>
    </reaction>
</comment>
<dbReference type="NCBIfam" id="NF001236">
    <property type="entry name" value="PRK00203.1"/>
    <property type="match status" value="1"/>
</dbReference>
<dbReference type="InterPro" id="IPR036397">
    <property type="entry name" value="RNaseH_sf"/>
</dbReference>
<comment type="subunit">
    <text evidence="3 10">Monomer.</text>
</comment>
<protein>
    <recommendedName>
        <fullName evidence="4 10">Ribonuclease H</fullName>
        <shortName evidence="10">RNase H</shortName>
        <ecNumber evidence="4 10">3.1.26.4</ecNumber>
    </recommendedName>
</protein>
<keyword evidence="8 10" id="KW-0378">Hydrolase</keyword>
<dbReference type="HOGENOM" id="CLU_996659_0_0_9"/>
<reference evidence="14" key="1">
    <citation type="submission" date="2010-10" db="EMBL/GenBank/DDBJ databases">
        <title>The complete genome of Halanaerobium praevalens DSM 2228.</title>
        <authorList>
            <consortium name="US DOE Joint Genome Institute (JGI-PGF)"/>
            <person name="Lucas S."/>
            <person name="Copeland A."/>
            <person name="Lapidus A."/>
            <person name="Glavina del Rio T."/>
            <person name="Dalin E."/>
            <person name="Tice H."/>
            <person name="Bruce D."/>
            <person name="Goodwin L."/>
            <person name="Pitluck S."/>
            <person name="Kyrpides N."/>
            <person name="Mavromatis K."/>
            <person name="Ivanova N."/>
            <person name="Ovchinnikova G."/>
            <person name="Chertkov O."/>
            <person name="Detter J.C."/>
            <person name="Han C."/>
            <person name="Larimer F."/>
            <person name="Land M."/>
            <person name="Hauser L."/>
            <person name="Markowitz V."/>
            <person name="Cheng J.-F."/>
            <person name="Hugenholtz P."/>
            <person name="Woyke T."/>
            <person name="Wu D."/>
            <person name="Tindall B."/>
            <person name="Pomrenke H.G."/>
            <person name="Brambilla E."/>
            <person name="Klenk H.-P."/>
            <person name="Eisen J.A."/>
        </authorList>
    </citation>
    <scope>NUCLEOTIDE SEQUENCE [LARGE SCALE GENOMIC DNA]</scope>
    <source>
        <strain evidence="14">ATCC 33744 / DSM 2228 / GSL</strain>
    </source>
</reference>
<dbReference type="Pfam" id="PF02627">
    <property type="entry name" value="CMD"/>
    <property type="match status" value="1"/>
</dbReference>
<dbReference type="HAMAP" id="MF_00042">
    <property type="entry name" value="RNase_H"/>
    <property type="match status" value="1"/>
</dbReference>
<dbReference type="InterPro" id="IPR029032">
    <property type="entry name" value="AhpD-like"/>
</dbReference>
<evidence type="ECO:0000256" key="11">
    <source>
        <dbReference type="SAM" id="MobiDB-lite"/>
    </source>
</evidence>
<feature type="region of interest" description="Disordered" evidence="11">
    <location>
        <begin position="260"/>
        <end position="279"/>
    </location>
</feature>
<keyword evidence="7 10" id="KW-0255">Endonuclease</keyword>
<keyword evidence="9 10" id="KW-0460">Magnesium</keyword>
<evidence type="ECO:0000256" key="6">
    <source>
        <dbReference type="ARBA" id="ARBA00022723"/>
    </source>
</evidence>
<evidence type="ECO:0000313" key="13">
    <source>
        <dbReference type="EMBL" id="ADO76859.1"/>
    </source>
</evidence>
<evidence type="ECO:0000256" key="4">
    <source>
        <dbReference type="ARBA" id="ARBA00012180"/>
    </source>
</evidence>
<reference evidence="13 14" key="2">
    <citation type="journal article" date="2011" name="Stand. Genomic Sci.">
        <title>Complete genome sequence of the extremely halophilic Halanaerobium praevalens type strain (GSL).</title>
        <authorList>
            <person name="Ivanova N."/>
            <person name="Sikorski J."/>
            <person name="Chertkov O."/>
            <person name="Nolan M."/>
            <person name="Lucas S."/>
            <person name="Hammon N."/>
            <person name="Deshpande S."/>
            <person name="Cheng J.F."/>
            <person name="Tapia R."/>
            <person name="Han C."/>
            <person name="Goodwin L."/>
            <person name="Pitluck S."/>
            <person name="Huntemann M."/>
            <person name="Liolios K."/>
            <person name="Pagani I."/>
            <person name="Mavromatis K."/>
            <person name="Ovchinikova G."/>
            <person name="Pati A."/>
            <person name="Chen A."/>
            <person name="Palaniappan K."/>
            <person name="Land M."/>
            <person name="Hauser L."/>
            <person name="Brambilla E.M."/>
            <person name="Kannan K.P."/>
            <person name="Rohde M."/>
            <person name="Tindall B.J."/>
            <person name="Goker M."/>
            <person name="Detter J.C."/>
            <person name="Woyke T."/>
            <person name="Bristow J."/>
            <person name="Eisen J.A."/>
            <person name="Markowitz V."/>
            <person name="Hugenholtz P."/>
            <person name="Kyrpides N.C."/>
            <person name="Klenk H.P."/>
            <person name="Lapidus A."/>
        </authorList>
    </citation>
    <scope>NUCLEOTIDE SEQUENCE [LARGE SCALE GENOMIC DNA]</scope>
    <source>
        <strain evidence="14">ATCC 33744 / DSM 2228 / GSL</strain>
    </source>
</reference>
<name>E3DQG3_HALPG</name>
<dbReference type="PROSITE" id="PS50879">
    <property type="entry name" value="RNASE_H_1"/>
    <property type="match status" value="1"/>
</dbReference>
<dbReference type="PANTHER" id="PTHR10642">
    <property type="entry name" value="RIBONUCLEASE H1"/>
    <property type="match status" value="1"/>
</dbReference>
<dbReference type="InterPro" id="IPR050092">
    <property type="entry name" value="RNase_H"/>
</dbReference>
<proteinExistence type="inferred from homology"/>
<dbReference type="PANTHER" id="PTHR10642:SF26">
    <property type="entry name" value="RIBONUCLEASE H1"/>
    <property type="match status" value="1"/>
</dbReference>
<dbReference type="GO" id="GO:0051920">
    <property type="term" value="F:peroxiredoxin activity"/>
    <property type="evidence" value="ECO:0007669"/>
    <property type="project" value="InterPro"/>
</dbReference>
<keyword evidence="14" id="KW-1185">Reference proteome</keyword>
<dbReference type="eggNOG" id="COG0328">
    <property type="taxonomic scope" value="Bacteria"/>
</dbReference>
<dbReference type="Proteomes" id="UP000006866">
    <property type="component" value="Chromosome"/>
</dbReference>
<dbReference type="CDD" id="cd09278">
    <property type="entry name" value="RNase_HI_prokaryote_like"/>
    <property type="match status" value="1"/>
</dbReference>
<comment type="subcellular location">
    <subcellularLocation>
        <location evidence="10">Cytoplasm</location>
    </subcellularLocation>
</comment>
<comment type="function">
    <text evidence="10">Endonuclease that specifically degrades the RNA of RNA-DNA hybrids.</text>
</comment>
<comment type="cofactor">
    <cofactor evidence="10">
        <name>Mg(2+)</name>
        <dbReference type="ChEBI" id="CHEBI:18420"/>
    </cofactor>
    <text evidence="10">Binds 1 Mg(2+) ion per subunit. May bind a second metal ion at a regulatory site, or after substrate binding.</text>
</comment>
<evidence type="ECO:0000256" key="5">
    <source>
        <dbReference type="ARBA" id="ARBA00022722"/>
    </source>
</evidence>
<keyword evidence="10" id="KW-0963">Cytoplasm</keyword>
<keyword evidence="6 10" id="KW-0479">Metal-binding</keyword>
<dbReference type="EMBL" id="CP002175">
    <property type="protein sequence ID" value="ADO76859.1"/>
    <property type="molecule type" value="Genomic_DNA"/>
</dbReference>
<evidence type="ECO:0000256" key="1">
    <source>
        <dbReference type="ARBA" id="ARBA00000077"/>
    </source>
</evidence>
<dbReference type="InterPro" id="IPR012337">
    <property type="entry name" value="RNaseH-like_sf"/>
</dbReference>
<dbReference type="GO" id="GO:0005737">
    <property type="term" value="C:cytoplasm"/>
    <property type="evidence" value="ECO:0007669"/>
    <property type="project" value="UniProtKB-SubCell"/>
</dbReference>
<feature type="domain" description="RNase H type-1" evidence="12">
    <location>
        <begin position="134"/>
        <end position="277"/>
    </location>
</feature>
<evidence type="ECO:0000256" key="8">
    <source>
        <dbReference type="ARBA" id="ARBA00022801"/>
    </source>
</evidence>
<evidence type="ECO:0000259" key="12">
    <source>
        <dbReference type="PROSITE" id="PS50879"/>
    </source>
</evidence>
<dbReference type="GO" id="GO:0000287">
    <property type="term" value="F:magnesium ion binding"/>
    <property type="evidence" value="ECO:0007669"/>
    <property type="project" value="UniProtKB-UniRule"/>
</dbReference>
<evidence type="ECO:0000256" key="9">
    <source>
        <dbReference type="ARBA" id="ARBA00022842"/>
    </source>
</evidence>
<sequence>MTNEKKDMKKINNDCILEEKNLNVKEFAKLESEIYQKGKLSTEIKELLAFVSALVLRAEDSTQEHLQKVYQAGWSKEEIYEAMNIALINGGAVVRPTLNKAIKFLNDLEADNLASPKSDLKTENFVSTDKDLTNYQEFKLYTDGACLGNPGPGGYAAFILNNNLEELTSVSGSTKESTNNRMELKAVIEALKVIPQKTKVEIYSDSSYVLNGLSKWIKAWKKNGWKTASKKEVANQDLWKKLDELSTNFDLVYKKVKGHSGDQYNEKADKLAKKEAEKI</sequence>
<feature type="binding site" evidence="10">
    <location>
        <position position="143"/>
    </location>
    <ligand>
        <name>Mg(2+)</name>
        <dbReference type="ChEBI" id="CHEBI:18420"/>
        <label>1</label>
    </ligand>
</feature>
<dbReference type="OrthoDB" id="7845843at2"/>
<dbReference type="InterPro" id="IPR002156">
    <property type="entry name" value="RNaseH_domain"/>
</dbReference>
<dbReference type="eggNOG" id="COG0599">
    <property type="taxonomic scope" value="Bacteria"/>
</dbReference>
<organism evidence="13 14">
    <name type="scientific">Halanaerobium praevalens (strain ATCC 33744 / DSM 2228 / GSL)</name>
    <dbReference type="NCBI Taxonomy" id="572479"/>
    <lineage>
        <taxon>Bacteria</taxon>
        <taxon>Bacillati</taxon>
        <taxon>Bacillota</taxon>
        <taxon>Clostridia</taxon>
        <taxon>Halanaerobiales</taxon>
        <taxon>Halanaerobiaceae</taxon>
        <taxon>Halanaerobium</taxon>
    </lineage>
</organism>
<accession>E3DQG3</accession>
<dbReference type="InterPro" id="IPR022892">
    <property type="entry name" value="RNaseHI"/>
</dbReference>
<evidence type="ECO:0000256" key="7">
    <source>
        <dbReference type="ARBA" id="ARBA00022759"/>
    </source>
</evidence>
<dbReference type="GO" id="GO:0043137">
    <property type="term" value="P:DNA replication, removal of RNA primer"/>
    <property type="evidence" value="ECO:0007669"/>
    <property type="project" value="TreeGrafter"/>
</dbReference>
<dbReference type="AlphaFoldDB" id="E3DQG3"/>
<dbReference type="Gene3D" id="3.30.420.10">
    <property type="entry name" value="Ribonuclease H-like superfamily/Ribonuclease H"/>
    <property type="match status" value="1"/>
</dbReference>
<evidence type="ECO:0000256" key="3">
    <source>
        <dbReference type="ARBA" id="ARBA00011245"/>
    </source>
</evidence>